<feature type="region of interest" description="Disordered" evidence="1">
    <location>
        <begin position="34"/>
        <end position="61"/>
    </location>
</feature>
<feature type="region of interest" description="Disordered" evidence="1">
    <location>
        <begin position="188"/>
        <end position="251"/>
    </location>
</feature>
<name>A0A182W4K1_9DIPT</name>
<evidence type="ECO:0000313" key="2">
    <source>
        <dbReference type="EnsemblMetazoa" id="AMIN005264-PA"/>
    </source>
</evidence>
<accession>A0A182W4K1</accession>
<evidence type="ECO:0000313" key="3">
    <source>
        <dbReference type="Proteomes" id="UP000075920"/>
    </source>
</evidence>
<sequence>MAICGCGLVIILGVTIMACCYVVLRAIVHATTREAPDPTPPIFGPPVEPTPVSRSPSPVSLRSWSVSISTASSDEIEYDNYTDDDEYDEDEDGSDVSGASPRRPKQSPLPASPFDFGSAAAPARPKGTKVSSAGRKAGGGKRGKSADPDRASSTSPAGSSSSNALGSTVIRLVPASVDIFQTLLDLGPAPRSRSSSTGNANGGGSISGVSGDGLGLGTARSERSINMPTPTEEEQAKGTGTGGGVEDSDSRPMASLAVPEMTDDDQTSDEIDEEGEDDLENAEAGLLNLARLGCRVQFASTVVDNERSVGADGSGAGPSGVAKIEQQDGQQSSVLWLPSFATKDLNIGRGHENCNSGLGWVAAGTTTACPRPSYRGKQTHLNDAMRCTFGTDASACIGTPTPDGGAHEHGPISGHASPRFTLGFLAVRVREFCLREFIVVVAVVASVAPPRRPATTTTTIVIVIADQAMQKSNILS</sequence>
<feature type="region of interest" description="Disordered" evidence="1">
    <location>
        <begin position="258"/>
        <end position="277"/>
    </location>
</feature>
<organism evidence="2 3">
    <name type="scientific">Anopheles minimus</name>
    <dbReference type="NCBI Taxonomy" id="112268"/>
    <lineage>
        <taxon>Eukaryota</taxon>
        <taxon>Metazoa</taxon>
        <taxon>Ecdysozoa</taxon>
        <taxon>Arthropoda</taxon>
        <taxon>Hexapoda</taxon>
        <taxon>Insecta</taxon>
        <taxon>Pterygota</taxon>
        <taxon>Neoptera</taxon>
        <taxon>Endopterygota</taxon>
        <taxon>Diptera</taxon>
        <taxon>Nematocera</taxon>
        <taxon>Culicoidea</taxon>
        <taxon>Culicidae</taxon>
        <taxon>Anophelinae</taxon>
        <taxon>Anopheles</taxon>
    </lineage>
</organism>
<reference evidence="3" key="1">
    <citation type="submission" date="2013-03" db="EMBL/GenBank/DDBJ databases">
        <title>The Genome Sequence of Anopheles minimus MINIMUS1.</title>
        <authorList>
            <consortium name="The Broad Institute Genomics Platform"/>
            <person name="Neafsey D.E."/>
            <person name="Walton C."/>
            <person name="Walker B."/>
            <person name="Young S.K."/>
            <person name="Zeng Q."/>
            <person name="Gargeya S."/>
            <person name="Fitzgerald M."/>
            <person name="Haas B."/>
            <person name="Abouelleil A."/>
            <person name="Allen A.W."/>
            <person name="Alvarado L."/>
            <person name="Arachchi H.M."/>
            <person name="Berlin A.M."/>
            <person name="Chapman S.B."/>
            <person name="Gainer-Dewar J."/>
            <person name="Goldberg J."/>
            <person name="Griggs A."/>
            <person name="Gujja S."/>
            <person name="Hansen M."/>
            <person name="Howarth C."/>
            <person name="Imamovic A."/>
            <person name="Ireland A."/>
            <person name="Larimer J."/>
            <person name="McCowan C."/>
            <person name="Murphy C."/>
            <person name="Pearson M."/>
            <person name="Poon T.W."/>
            <person name="Priest M."/>
            <person name="Roberts A."/>
            <person name="Saif S."/>
            <person name="Shea T."/>
            <person name="Sisk P."/>
            <person name="Sykes S."/>
            <person name="Wortman J."/>
            <person name="Nusbaum C."/>
            <person name="Birren B."/>
        </authorList>
    </citation>
    <scope>NUCLEOTIDE SEQUENCE [LARGE SCALE GENOMIC DNA]</scope>
    <source>
        <strain evidence="3">MINIMUS1</strain>
    </source>
</reference>
<reference evidence="2" key="2">
    <citation type="submission" date="2020-05" db="UniProtKB">
        <authorList>
            <consortium name="EnsemblMetazoa"/>
        </authorList>
    </citation>
    <scope>IDENTIFICATION</scope>
    <source>
        <strain evidence="2">MINIMUS1</strain>
    </source>
</reference>
<evidence type="ECO:0000256" key="1">
    <source>
        <dbReference type="SAM" id="MobiDB-lite"/>
    </source>
</evidence>
<feature type="compositionally biased region" description="Acidic residues" evidence="1">
    <location>
        <begin position="261"/>
        <end position="277"/>
    </location>
</feature>
<proteinExistence type="predicted"/>
<feature type="compositionally biased region" description="Pro residues" evidence="1">
    <location>
        <begin position="37"/>
        <end position="49"/>
    </location>
</feature>
<dbReference type="VEuPathDB" id="VectorBase:AMIN005264"/>
<dbReference type="EnsemblMetazoa" id="AMIN005264-RA">
    <property type="protein sequence ID" value="AMIN005264-PA"/>
    <property type="gene ID" value="AMIN005264"/>
</dbReference>
<protein>
    <submittedName>
        <fullName evidence="2">Uncharacterized protein</fullName>
    </submittedName>
</protein>
<keyword evidence="3" id="KW-1185">Reference proteome</keyword>
<feature type="compositionally biased region" description="Low complexity" evidence="1">
    <location>
        <begin position="50"/>
        <end position="61"/>
    </location>
</feature>
<feature type="compositionally biased region" description="Acidic residues" evidence="1">
    <location>
        <begin position="75"/>
        <end position="94"/>
    </location>
</feature>
<feature type="compositionally biased region" description="Low complexity" evidence="1">
    <location>
        <begin position="151"/>
        <end position="165"/>
    </location>
</feature>
<feature type="region of interest" description="Disordered" evidence="1">
    <location>
        <begin position="75"/>
        <end position="165"/>
    </location>
</feature>
<dbReference type="Proteomes" id="UP000075920">
    <property type="component" value="Unassembled WGS sequence"/>
</dbReference>
<feature type="compositionally biased region" description="Gly residues" evidence="1">
    <location>
        <begin position="200"/>
        <end position="216"/>
    </location>
</feature>
<dbReference type="AlphaFoldDB" id="A0A182W4K1"/>